<name>A0ABS4E9P4_9FIRM</name>
<evidence type="ECO:0000313" key="3">
    <source>
        <dbReference type="Proteomes" id="UP000767291"/>
    </source>
</evidence>
<sequence>MKGFVTEQFDSILGAMNNASYNVLLIAGLAAAIMYIFGWDKGKKVATLCPILYLLIKIIGGALLV</sequence>
<keyword evidence="1" id="KW-1133">Transmembrane helix</keyword>
<feature type="transmembrane region" description="Helical" evidence="1">
    <location>
        <begin position="45"/>
        <end position="64"/>
    </location>
</feature>
<proteinExistence type="predicted"/>
<organism evidence="2 3">
    <name type="scientific">Metaclostridioides mangenotii</name>
    <dbReference type="NCBI Taxonomy" id="1540"/>
    <lineage>
        <taxon>Bacteria</taxon>
        <taxon>Bacillati</taxon>
        <taxon>Bacillota</taxon>
        <taxon>Clostridia</taxon>
        <taxon>Peptostreptococcales</taxon>
        <taxon>Peptostreptococcaceae</taxon>
        <taxon>Metaclostridioides</taxon>
    </lineage>
</organism>
<keyword evidence="1" id="KW-0472">Membrane</keyword>
<evidence type="ECO:0000313" key="2">
    <source>
        <dbReference type="EMBL" id="MBP1854631.1"/>
    </source>
</evidence>
<reference evidence="2 3" key="1">
    <citation type="submission" date="2021-03" db="EMBL/GenBank/DDBJ databases">
        <title>Genomic Encyclopedia of Type Strains, Phase IV (KMG-IV): sequencing the most valuable type-strain genomes for metagenomic binning, comparative biology and taxonomic classification.</title>
        <authorList>
            <person name="Goeker M."/>
        </authorList>
    </citation>
    <scope>NUCLEOTIDE SEQUENCE [LARGE SCALE GENOMIC DNA]</scope>
    <source>
        <strain evidence="2 3">DSM 1289</strain>
    </source>
</reference>
<keyword evidence="3" id="KW-1185">Reference proteome</keyword>
<dbReference type="Proteomes" id="UP000767291">
    <property type="component" value="Unassembled WGS sequence"/>
</dbReference>
<comment type="caution">
    <text evidence="2">The sequence shown here is derived from an EMBL/GenBank/DDBJ whole genome shotgun (WGS) entry which is preliminary data.</text>
</comment>
<keyword evidence="1" id="KW-0812">Transmembrane</keyword>
<dbReference type="RefSeq" id="WP_209456112.1">
    <property type="nucleotide sequence ID" value="NZ_BAAACS010000012.1"/>
</dbReference>
<protein>
    <submittedName>
        <fullName evidence="2">Uncharacterized protein</fullName>
    </submittedName>
</protein>
<evidence type="ECO:0000256" key="1">
    <source>
        <dbReference type="SAM" id="Phobius"/>
    </source>
</evidence>
<feature type="transmembrane region" description="Helical" evidence="1">
    <location>
        <begin position="20"/>
        <end position="38"/>
    </location>
</feature>
<accession>A0ABS4E9P4</accession>
<dbReference type="EMBL" id="JAGGJX010000001">
    <property type="protein sequence ID" value="MBP1854631.1"/>
    <property type="molecule type" value="Genomic_DNA"/>
</dbReference>
<gene>
    <name evidence="2" type="ORF">J2Z43_001021</name>
</gene>